<reference evidence="2 3" key="1">
    <citation type="submission" date="2021-01" db="EMBL/GenBank/DDBJ databases">
        <title>Chromosome-level genome assembly of a human fungal pathogen reveals clustering of transcriptionally co-regulated genes.</title>
        <authorList>
            <person name="Voorhies M."/>
            <person name="Cohen S."/>
            <person name="Shea T.P."/>
            <person name="Petrus S."/>
            <person name="Munoz J.F."/>
            <person name="Poplawski S."/>
            <person name="Goldman W.E."/>
            <person name="Michael T."/>
            <person name="Cuomo C.A."/>
            <person name="Sil A."/>
            <person name="Beyhan S."/>
        </authorList>
    </citation>
    <scope>NUCLEOTIDE SEQUENCE [LARGE SCALE GENOMIC DNA]</scope>
    <source>
        <strain evidence="2 3">G184AR</strain>
    </source>
</reference>
<protein>
    <submittedName>
        <fullName evidence="2">Uncharacterized protein</fullName>
    </submittedName>
</protein>
<dbReference type="VEuPathDB" id="FungiDB:I7I52_09660"/>
<feature type="region of interest" description="Disordered" evidence="1">
    <location>
        <begin position="40"/>
        <end position="65"/>
    </location>
</feature>
<evidence type="ECO:0000313" key="2">
    <source>
        <dbReference type="EMBL" id="KAG5299367.1"/>
    </source>
</evidence>
<proteinExistence type="predicted"/>
<dbReference type="Proteomes" id="UP000670092">
    <property type="component" value="Unassembled WGS sequence"/>
</dbReference>
<sequence length="65" mass="7440">MKQNEWEKNKIIAPFYTSRYIHGASGPPDLISHSDLSIAPSSKAAKEEHRRKNLSTRTDAVPHYY</sequence>
<dbReference type="AlphaFoldDB" id="A0A8H7Z059"/>
<accession>A0A8H7Z059</accession>
<evidence type="ECO:0000313" key="3">
    <source>
        <dbReference type="Proteomes" id="UP000670092"/>
    </source>
</evidence>
<gene>
    <name evidence="2" type="ORF">I7I52_09660</name>
</gene>
<evidence type="ECO:0000256" key="1">
    <source>
        <dbReference type="SAM" id="MobiDB-lite"/>
    </source>
</evidence>
<organism evidence="2 3">
    <name type="scientific">Ajellomyces capsulatus</name>
    <name type="common">Darling's disease fungus</name>
    <name type="synonym">Histoplasma capsulatum</name>
    <dbReference type="NCBI Taxonomy" id="5037"/>
    <lineage>
        <taxon>Eukaryota</taxon>
        <taxon>Fungi</taxon>
        <taxon>Dikarya</taxon>
        <taxon>Ascomycota</taxon>
        <taxon>Pezizomycotina</taxon>
        <taxon>Eurotiomycetes</taxon>
        <taxon>Eurotiomycetidae</taxon>
        <taxon>Onygenales</taxon>
        <taxon>Ajellomycetaceae</taxon>
        <taxon>Histoplasma</taxon>
    </lineage>
</organism>
<name>A0A8H7Z059_AJECA</name>
<comment type="caution">
    <text evidence="2">The sequence shown here is derived from an EMBL/GenBank/DDBJ whole genome shotgun (WGS) entry which is preliminary data.</text>
</comment>
<dbReference type="EMBL" id="JAEVHI010000002">
    <property type="protein sequence ID" value="KAG5299367.1"/>
    <property type="molecule type" value="Genomic_DNA"/>
</dbReference>